<dbReference type="Pfam" id="PF03466">
    <property type="entry name" value="LysR_substrate"/>
    <property type="match status" value="1"/>
</dbReference>
<keyword evidence="4" id="KW-0010">Activator</keyword>
<dbReference type="InterPro" id="IPR000847">
    <property type="entry name" value="LysR_HTH_N"/>
</dbReference>
<dbReference type="eggNOG" id="COG0583">
    <property type="taxonomic scope" value="Bacteria"/>
</dbReference>
<keyword evidence="5" id="KW-0804">Transcription</keyword>
<dbReference type="Pfam" id="PF00126">
    <property type="entry name" value="HTH_1"/>
    <property type="match status" value="1"/>
</dbReference>
<dbReference type="Gene3D" id="1.10.10.10">
    <property type="entry name" value="Winged helix-like DNA-binding domain superfamily/Winged helix DNA-binding domain"/>
    <property type="match status" value="1"/>
</dbReference>
<keyword evidence="3" id="KW-0238">DNA-binding</keyword>
<evidence type="ECO:0000259" key="6">
    <source>
        <dbReference type="PROSITE" id="PS50931"/>
    </source>
</evidence>
<comment type="similarity">
    <text evidence="1">Belongs to the LysR transcriptional regulatory family.</text>
</comment>
<dbReference type="SUPFAM" id="SSF53850">
    <property type="entry name" value="Periplasmic binding protein-like II"/>
    <property type="match status" value="1"/>
</dbReference>
<evidence type="ECO:0000256" key="1">
    <source>
        <dbReference type="ARBA" id="ARBA00009437"/>
    </source>
</evidence>
<evidence type="ECO:0000256" key="3">
    <source>
        <dbReference type="ARBA" id="ARBA00023125"/>
    </source>
</evidence>
<evidence type="ECO:0000256" key="5">
    <source>
        <dbReference type="ARBA" id="ARBA00023163"/>
    </source>
</evidence>
<name>E3HJ16_ACHXA</name>
<evidence type="ECO:0000256" key="2">
    <source>
        <dbReference type="ARBA" id="ARBA00023015"/>
    </source>
</evidence>
<evidence type="ECO:0000313" key="8">
    <source>
        <dbReference type="Proteomes" id="UP000006876"/>
    </source>
</evidence>
<dbReference type="FunFam" id="1.10.10.10:FF:000001">
    <property type="entry name" value="LysR family transcriptional regulator"/>
    <property type="match status" value="1"/>
</dbReference>
<dbReference type="PANTHER" id="PTHR30293">
    <property type="entry name" value="TRANSCRIPTIONAL REGULATORY PROTEIN NAC-RELATED"/>
    <property type="match status" value="1"/>
</dbReference>
<evidence type="ECO:0000256" key="4">
    <source>
        <dbReference type="ARBA" id="ARBA00023159"/>
    </source>
</evidence>
<dbReference type="SUPFAM" id="SSF46785">
    <property type="entry name" value="Winged helix' DNA-binding domain"/>
    <property type="match status" value="1"/>
</dbReference>
<gene>
    <name evidence="7" type="ordered locus">AXYL_03438</name>
</gene>
<dbReference type="PANTHER" id="PTHR30293:SF0">
    <property type="entry name" value="NITROGEN ASSIMILATION REGULATORY PROTEIN NAC"/>
    <property type="match status" value="1"/>
</dbReference>
<dbReference type="PRINTS" id="PR00039">
    <property type="entry name" value="HTHLYSR"/>
</dbReference>
<dbReference type="Proteomes" id="UP000006876">
    <property type="component" value="Chromosome"/>
</dbReference>
<evidence type="ECO:0000313" key="7">
    <source>
        <dbReference type="EMBL" id="ADP16758.1"/>
    </source>
</evidence>
<dbReference type="HOGENOM" id="CLU_039613_6_5_4"/>
<dbReference type="STRING" id="762376.AXYL_03438"/>
<accession>E3HJ16</accession>
<dbReference type="OrthoDB" id="8587114at2"/>
<reference evidence="7 8" key="1">
    <citation type="journal article" date="2011" name="J. Bacteriol.">
        <title>Complete genome sequence of the haloaromatic acid-degrading bacterium Achromobacter xylosoxidans A8.</title>
        <authorList>
            <person name="Strnad H."/>
            <person name="Ridl J."/>
            <person name="Paces J."/>
            <person name="Kolar M."/>
            <person name="Vlcek C."/>
            <person name="Paces V."/>
        </authorList>
    </citation>
    <scope>NUCLEOTIDE SEQUENCE [LARGE SCALE GENOMIC DNA]</scope>
    <source>
        <strain evidence="7 8">A8</strain>
    </source>
</reference>
<dbReference type="Gene3D" id="3.40.190.290">
    <property type="match status" value="1"/>
</dbReference>
<dbReference type="PROSITE" id="PS50931">
    <property type="entry name" value="HTH_LYSR"/>
    <property type="match status" value="1"/>
</dbReference>
<feature type="domain" description="HTH lysR-type" evidence="6">
    <location>
        <begin position="1"/>
        <end position="58"/>
    </location>
</feature>
<dbReference type="InterPro" id="IPR036388">
    <property type="entry name" value="WH-like_DNA-bd_sf"/>
</dbReference>
<keyword evidence="2" id="KW-0805">Transcription regulation</keyword>
<dbReference type="KEGG" id="axy:AXYL_03438"/>
<protein>
    <submittedName>
        <fullName evidence="7">Bacterial regulatory helix-turn-helix protein, LysR family protein 105</fullName>
    </submittedName>
</protein>
<dbReference type="GO" id="GO:0003700">
    <property type="term" value="F:DNA-binding transcription factor activity"/>
    <property type="evidence" value="ECO:0007669"/>
    <property type="project" value="InterPro"/>
</dbReference>
<dbReference type="EMBL" id="CP002287">
    <property type="protein sequence ID" value="ADP16758.1"/>
    <property type="molecule type" value="Genomic_DNA"/>
</dbReference>
<dbReference type="InterPro" id="IPR005119">
    <property type="entry name" value="LysR_subst-bd"/>
</dbReference>
<dbReference type="GO" id="GO:2000142">
    <property type="term" value="P:regulation of DNA-templated transcription initiation"/>
    <property type="evidence" value="ECO:0007669"/>
    <property type="project" value="TreeGrafter"/>
</dbReference>
<dbReference type="AlphaFoldDB" id="E3HJ16"/>
<proteinExistence type="inferred from homology"/>
<sequence length="315" mass="33674">MDLKNLRVFTRIAEAGSLTRAAAALGIAQSALSRQLSELEQEFGGRLFFRTGRGVLLTELGESLIPRAQALLLEADQLLEEAQAAQRKPAGIVNLGVIPSLSQPLIGMLLTYTQARYPGIRLRVFEGYSGEIEAWLANGKIDIGIYNRYRAASTRPQEVLFETEMKLVTSAGSAVAASRELRLADLAAVPLALPVRPNSLRAVLDSLTLRAGIELNVVLEADSGVVIKDAILRGGLHSILPSHAVSTELADGSLVAIGLADPAVRQTVLMDLSRQRPATAATRQLFKALPDLARQVVAGAPADKPRRPRAAPRSG</sequence>
<dbReference type="InterPro" id="IPR036390">
    <property type="entry name" value="WH_DNA-bd_sf"/>
</dbReference>
<dbReference type="RefSeq" id="WP_013394072.1">
    <property type="nucleotide sequence ID" value="NC_014640.1"/>
</dbReference>
<dbReference type="PATRIC" id="fig|762376.5.peg.3460"/>
<dbReference type="GO" id="GO:0003677">
    <property type="term" value="F:DNA binding"/>
    <property type="evidence" value="ECO:0007669"/>
    <property type="project" value="UniProtKB-KW"/>
</dbReference>
<organism evidence="7 8">
    <name type="scientific">Achromobacter xylosoxidans (strain A8)</name>
    <dbReference type="NCBI Taxonomy" id="762376"/>
    <lineage>
        <taxon>Bacteria</taxon>
        <taxon>Pseudomonadati</taxon>
        <taxon>Pseudomonadota</taxon>
        <taxon>Betaproteobacteria</taxon>
        <taxon>Burkholderiales</taxon>
        <taxon>Alcaligenaceae</taxon>
        <taxon>Achromobacter</taxon>
    </lineage>
</organism>